<gene>
    <name evidence="1" type="ORF">LCGC14_1200960</name>
</gene>
<comment type="caution">
    <text evidence="1">The sequence shown here is derived from an EMBL/GenBank/DDBJ whole genome shotgun (WGS) entry which is preliminary data.</text>
</comment>
<name>A0A0F9NZC2_9ZZZZ</name>
<evidence type="ECO:0000313" key="1">
    <source>
        <dbReference type="EMBL" id="KKM94190.1"/>
    </source>
</evidence>
<reference evidence="1" key="1">
    <citation type="journal article" date="2015" name="Nature">
        <title>Complex archaea that bridge the gap between prokaryotes and eukaryotes.</title>
        <authorList>
            <person name="Spang A."/>
            <person name="Saw J.H."/>
            <person name="Jorgensen S.L."/>
            <person name="Zaremba-Niedzwiedzka K."/>
            <person name="Martijn J."/>
            <person name="Lind A.E."/>
            <person name="van Eijk R."/>
            <person name="Schleper C."/>
            <person name="Guy L."/>
            <person name="Ettema T.J."/>
        </authorList>
    </citation>
    <scope>NUCLEOTIDE SEQUENCE</scope>
</reference>
<accession>A0A0F9NZC2</accession>
<dbReference type="EMBL" id="LAZR01006170">
    <property type="protein sequence ID" value="KKM94190.1"/>
    <property type="molecule type" value="Genomic_DNA"/>
</dbReference>
<sequence>MAIDDGGQVASITYRAALIMSLAGGLVSRETIPGGGKPEVIARQSCDMADAIIKRIRETERPQETPKENPPQTDG</sequence>
<organism evidence="1">
    <name type="scientific">marine sediment metagenome</name>
    <dbReference type="NCBI Taxonomy" id="412755"/>
    <lineage>
        <taxon>unclassified sequences</taxon>
        <taxon>metagenomes</taxon>
        <taxon>ecological metagenomes</taxon>
    </lineage>
</organism>
<proteinExistence type="predicted"/>
<dbReference type="AlphaFoldDB" id="A0A0F9NZC2"/>
<protein>
    <submittedName>
        <fullName evidence="1">Uncharacterized protein</fullName>
    </submittedName>
</protein>